<keyword evidence="1" id="KW-0472">Membrane</keyword>
<comment type="caution">
    <text evidence="2">The sequence shown here is derived from an EMBL/GenBank/DDBJ whole genome shotgun (WGS) entry which is preliminary data.</text>
</comment>
<keyword evidence="1" id="KW-1133">Transmembrane helix</keyword>
<dbReference type="OrthoDB" id="5491608at2"/>
<keyword evidence="3" id="KW-1185">Reference proteome</keyword>
<protein>
    <submittedName>
        <fullName evidence="2">Carotenoid 1,2-hydratase</fullName>
    </submittedName>
</protein>
<keyword evidence="1" id="KW-0812">Transmembrane</keyword>
<dbReference type="Proteomes" id="UP000322981">
    <property type="component" value="Unassembled WGS sequence"/>
</dbReference>
<dbReference type="SUPFAM" id="SSF159245">
    <property type="entry name" value="AttH-like"/>
    <property type="match status" value="1"/>
</dbReference>
<organism evidence="2 3">
    <name type="scientific">Thiohalocapsa marina</name>
    <dbReference type="NCBI Taxonomy" id="424902"/>
    <lineage>
        <taxon>Bacteria</taxon>
        <taxon>Pseudomonadati</taxon>
        <taxon>Pseudomonadota</taxon>
        <taxon>Gammaproteobacteria</taxon>
        <taxon>Chromatiales</taxon>
        <taxon>Chromatiaceae</taxon>
        <taxon>Thiohalocapsa</taxon>
    </lineage>
</organism>
<feature type="transmembrane region" description="Helical" evidence="1">
    <location>
        <begin position="20"/>
        <end position="39"/>
    </location>
</feature>
<gene>
    <name evidence="2" type="ORF">F2Q65_17980</name>
</gene>
<accession>A0A5M8FC30</accession>
<dbReference type="EMBL" id="VWXX01000047">
    <property type="protein sequence ID" value="KAA6182413.1"/>
    <property type="molecule type" value="Genomic_DNA"/>
</dbReference>
<reference evidence="2 3" key="1">
    <citation type="submission" date="2019-09" db="EMBL/GenBank/DDBJ databases">
        <title>Whole-genome sequence of the purple sulfur bacterium Thiohalocapsa marina DSM 19078.</title>
        <authorList>
            <person name="Kyndt J.A."/>
            <person name="Meyer T.E."/>
        </authorList>
    </citation>
    <scope>NUCLEOTIDE SEQUENCE [LARGE SCALE GENOMIC DNA]</scope>
    <source>
        <strain evidence="2 3">DSM 19078</strain>
    </source>
</reference>
<evidence type="ECO:0000256" key="1">
    <source>
        <dbReference type="SAM" id="Phobius"/>
    </source>
</evidence>
<dbReference type="CDD" id="cd21471">
    <property type="entry name" value="CrtC-like"/>
    <property type="match status" value="1"/>
</dbReference>
<proteinExistence type="predicted"/>
<name>A0A5M8FC30_9GAMM</name>
<sequence length="304" mass="34969">MSVPPRGYAWWYVDALSDDGKHGLTLIAFIGSVFSPYYFKGRRRGRHDAHDYCSLNVCLYGEERRWTMTERRRPALAQSPSRLSIGPSAVHWNSDETLTVDIDEIGTPIPRRVRGQVHVTPLVFNERVFTLDAQGRHRWRPIAPSARVEVVLERPALRWTGHAYLDRNWGDEPLEDAFVYWDWSRASMGGEDSAILYNINRRQGGPLSLALHFAADGSLTEFEPPPDHRLPRCPIWQMARSSQADAPHPPRVVKTLEDTPFYSRSVIATHLMGRPLEAVHESLSLDRFRSAWVQHLLPYRMPRR</sequence>
<dbReference type="AlphaFoldDB" id="A0A5M8FC30"/>
<evidence type="ECO:0000313" key="3">
    <source>
        <dbReference type="Proteomes" id="UP000322981"/>
    </source>
</evidence>
<evidence type="ECO:0000313" key="2">
    <source>
        <dbReference type="EMBL" id="KAA6182413.1"/>
    </source>
</evidence>